<dbReference type="Gene3D" id="3.40.50.150">
    <property type="entry name" value="Vaccinia Virus protein VP39"/>
    <property type="match status" value="1"/>
</dbReference>
<sequence length="119" mass="14146">MNVIEHLDDVFQTMAEIHRIGKPGGLVEIRVPHFRSACLYEDITHKRGFAWRTLDIFCDRGTIYGNYSRTLFTIESRRYTPYKLRWLYDLLSKIPVLTDNLLSKYVPMASIYFRLRIVK</sequence>
<gene>
    <name evidence="1" type="ORF">ATSB10_36270</name>
</gene>
<dbReference type="STRING" id="445710.ATSB10_36270"/>
<dbReference type="EMBL" id="CP014841">
    <property type="protein sequence ID" value="AND71081.1"/>
    <property type="molecule type" value="Genomic_DNA"/>
</dbReference>
<dbReference type="Proteomes" id="UP000077255">
    <property type="component" value="Chromosome"/>
</dbReference>
<evidence type="ECO:0000313" key="1">
    <source>
        <dbReference type="EMBL" id="AND71081.1"/>
    </source>
</evidence>
<keyword evidence="2" id="KW-1185">Reference proteome</keyword>
<dbReference type="InterPro" id="IPR029063">
    <property type="entry name" value="SAM-dependent_MTases_sf"/>
</dbReference>
<dbReference type="SUPFAM" id="SSF53335">
    <property type="entry name" value="S-adenosyl-L-methionine-dependent methyltransferases"/>
    <property type="match status" value="1"/>
</dbReference>
<dbReference type="PATRIC" id="fig|445710.3.peg.3626"/>
<reference evidence="1 2" key="1">
    <citation type="submission" date="2016-02" db="EMBL/GenBank/DDBJ databases">
        <title>Complete genome sequencing and analysis of ATSB10, Dyella thiooxydans isolated from rhizosphere soil of sunflower (Helianthus annuus L.).</title>
        <authorList>
            <person name="Lee Y."/>
            <person name="Hwangbo K."/>
            <person name="Chung H."/>
            <person name="Yoo J."/>
            <person name="Kim K.Y."/>
            <person name="Sa T.M."/>
            <person name="Um Y."/>
            <person name="Madhaiyan M."/>
        </authorList>
    </citation>
    <scope>NUCLEOTIDE SEQUENCE [LARGE SCALE GENOMIC DNA]</scope>
    <source>
        <strain evidence="1 2">ATSB10</strain>
    </source>
</reference>
<name>A0A160N4S6_9GAMM</name>
<dbReference type="KEGG" id="dtx:ATSB10_36270"/>
<protein>
    <recommendedName>
        <fullName evidence="3">Methyltransferase type 11 domain-containing protein</fullName>
    </recommendedName>
</protein>
<proteinExistence type="predicted"/>
<evidence type="ECO:0000313" key="2">
    <source>
        <dbReference type="Proteomes" id="UP000077255"/>
    </source>
</evidence>
<accession>A0A160N4S6</accession>
<evidence type="ECO:0008006" key="3">
    <source>
        <dbReference type="Google" id="ProtNLM"/>
    </source>
</evidence>
<organism evidence="1 2">
    <name type="scientific">Dyella thiooxydans</name>
    <dbReference type="NCBI Taxonomy" id="445710"/>
    <lineage>
        <taxon>Bacteria</taxon>
        <taxon>Pseudomonadati</taxon>
        <taxon>Pseudomonadota</taxon>
        <taxon>Gammaproteobacteria</taxon>
        <taxon>Lysobacterales</taxon>
        <taxon>Rhodanobacteraceae</taxon>
        <taxon>Dyella</taxon>
    </lineage>
</organism>
<dbReference type="AlphaFoldDB" id="A0A160N4S6"/>